<sequence length="55" mass="6385">MEMLSCLLEVLSNEVPLYEADWCIPAMLRCLYQSKKKKNAVGILSLFHMSMYTQL</sequence>
<dbReference type="EMBL" id="GGEC01056214">
    <property type="protein sequence ID" value="MBX36698.1"/>
    <property type="molecule type" value="Transcribed_RNA"/>
</dbReference>
<protein>
    <submittedName>
        <fullName evidence="1">Uncharacterized protein</fullName>
    </submittedName>
</protein>
<name>A0A2P2N2K2_RHIMU</name>
<proteinExistence type="predicted"/>
<dbReference type="AlphaFoldDB" id="A0A2P2N2K2"/>
<reference evidence="1" key="1">
    <citation type="submission" date="2018-02" db="EMBL/GenBank/DDBJ databases">
        <title>Rhizophora mucronata_Transcriptome.</title>
        <authorList>
            <person name="Meera S.P."/>
            <person name="Sreeshan A."/>
            <person name="Augustine A."/>
        </authorList>
    </citation>
    <scope>NUCLEOTIDE SEQUENCE</scope>
    <source>
        <tissue evidence="1">Leaf</tissue>
    </source>
</reference>
<organism evidence="1">
    <name type="scientific">Rhizophora mucronata</name>
    <name type="common">Asiatic mangrove</name>
    <dbReference type="NCBI Taxonomy" id="61149"/>
    <lineage>
        <taxon>Eukaryota</taxon>
        <taxon>Viridiplantae</taxon>
        <taxon>Streptophyta</taxon>
        <taxon>Embryophyta</taxon>
        <taxon>Tracheophyta</taxon>
        <taxon>Spermatophyta</taxon>
        <taxon>Magnoliopsida</taxon>
        <taxon>eudicotyledons</taxon>
        <taxon>Gunneridae</taxon>
        <taxon>Pentapetalae</taxon>
        <taxon>rosids</taxon>
        <taxon>fabids</taxon>
        <taxon>Malpighiales</taxon>
        <taxon>Rhizophoraceae</taxon>
        <taxon>Rhizophora</taxon>
    </lineage>
</organism>
<evidence type="ECO:0000313" key="1">
    <source>
        <dbReference type="EMBL" id="MBX36698.1"/>
    </source>
</evidence>
<accession>A0A2P2N2K2</accession>